<gene>
    <name evidence="2" type="ORF">Drose_14175</name>
</gene>
<evidence type="ECO:0000313" key="3">
    <source>
        <dbReference type="Proteomes" id="UP001058271"/>
    </source>
</evidence>
<sequence>MPYRRLTSERDRKRLALEHCRRVNAGDVAAILELYGDDVAFADPVGWEPQTGREALRAHFERSVAGNLREIPGEPVAGQDGAHTLIPISAVMDYFPLGPVFAGRGWLVPPADPAGKGLRLTYMRLLRVDGAGLIREAQTFWGRSDIDVTG</sequence>
<feature type="domain" description="SnoaL-like" evidence="1">
    <location>
        <begin position="18"/>
        <end position="136"/>
    </location>
</feature>
<dbReference type="InterPro" id="IPR032710">
    <property type="entry name" value="NTF2-like_dom_sf"/>
</dbReference>
<dbReference type="Proteomes" id="UP001058271">
    <property type="component" value="Chromosome"/>
</dbReference>
<dbReference type="EMBL" id="CP073721">
    <property type="protein sequence ID" value="UWZ39275.1"/>
    <property type="molecule type" value="Genomic_DNA"/>
</dbReference>
<dbReference type="Pfam" id="PF12680">
    <property type="entry name" value="SnoaL_2"/>
    <property type="match status" value="1"/>
</dbReference>
<evidence type="ECO:0000313" key="2">
    <source>
        <dbReference type="EMBL" id="UWZ39275.1"/>
    </source>
</evidence>
<dbReference type="RefSeq" id="WP_260728675.1">
    <property type="nucleotide sequence ID" value="NZ_BAAABS010000071.1"/>
</dbReference>
<evidence type="ECO:0000259" key="1">
    <source>
        <dbReference type="Pfam" id="PF12680"/>
    </source>
</evidence>
<organism evidence="2 3">
    <name type="scientific">Dactylosporangium roseum</name>
    <dbReference type="NCBI Taxonomy" id="47989"/>
    <lineage>
        <taxon>Bacteria</taxon>
        <taxon>Bacillati</taxon>
        <taxon>Actinomycetota</taxon>
        <taxon>Actinomycetes</taxon>
        <taxon>Micromonosporales</taxon>
        <taxon>Micromonosporaceae</taxon>
        <taxon>Dactylosporangium</taxon>
    </lineage>
</organism>
<dbReference type="SUPFAM" id="SSF54427">
    <property type="entry name" value="NTF2-like"/>
    <property type="match status" value="1"/>
</dbReference>
<reference evidence="2" key="1">
    <citation type="submission" date="2021-04" db="EMBL/GenBank/DDBJ databases">
        <title>Biosynthetic gene clusters of Dactylosporangioum roseum.</title>
        <authorList>
            <person name="Hartkoorn R.C."/>
            <person name="Beaudoing E."/>
            <person name="Hot D."/>
            <person name="Moureu S."/>
        </authorList>
    </citation>
    <scope>NUCLEOTIDE SEQUENCE</scope>
    <source>
        <strain evidence="2">NRRL B-16295</strain>
    </source>
</reference>
<protein>
    <submittedName>
        <fullName evidence="2">Nuclear transport factor 2 family protein</fullName>
    </submittedName>
</protein>
<keyword evidence="3" id="KW-1185">Reference proteome</keyword>
<name>A0ABY5ZB13_9ACTN</name>
<accession>A0ABY5ZB13</accession>
<proteinExistence type="predicted"/>
<dbReference type="Gene3D" id="3.10.450.50">
    <property type="match status" value="1"/>
</dbReference>
<dbReference type="InterPro" id="IPR037401">
    <property type="entry name" value="SnoaL-like"/>
</dbReference>